<comment type="caution">
    <text evidence="2">The sequence shown here is derived from an EMBL/GenBank/DDBJ whole genome shotgun (WGS) entry which is preliminary data.</text>
</comment>
<dbReference type="EMBL" id="AZAC01000002">
    <property type="protein sequence ID" value="KIX15624.1"/>
    <property type="molecule type" value="Genomic_DNA"/>
</dbReference>
<evidence type="ECO:0000313" key="2">
    <source>
        <dbReference type="EMBL" id="KIX15624.1"/>
    </source>
</evidence>
<dbReference type="InParanoid" id="A0A0D2JBV3"/>
<dbReference type="STRING" id="1429043.X474_02940"/>
<dbReference type="CDD" id="cd04301">
    <property type="entry name" value="NAT_SF"/>
    <property type="match status" value="1"/>
</dbReference>
<dbReference type="SUPFAM" id="SSF55729">
    <property type="entry name" value="Acyl-CoA N-acyltransferases (Nat)"/>
    <property type="match status" value="1"/>
</dbReference>
<dbReference type="Pfam" id="PF13508">
    <property type="entry name" value="Acetyltransf_7"/>
    <property type="match status" value="1"/>
</dbReference>
<feature type="domain" description="N-acetyltransferase" evidence="1">
    <location>
        <begin position="1"/>
        <end position="148"/>
    </location>
</feature>
<evidence type="ECO:0000313" key="3">
    <source>
        <dbReference type="Proteomes" id="UP000032233"/>
    </source>
</evidence>
<organism evidence="2 3">
    <name type="scientific">Dethiosulfatarculus sandiegensis</name>
    <dbReference type="NCBI Taxonomy" id="1429043"/>
    <lineage>
        <taxon>Bacteria</taxon>
        <taxon>Pseudomonadati</taxon>
        <taxon>Thermodesulfobacteriota</taxon>
        <taxon>Desulfarculia</taxon>
        <taxon>Desulfarculales</taxon>
        <taxon>Desulfarculaceae</taxon>
        <taxon>Dethiosulfatarculus</taxon>
    </lineage>
</organism>
<dbReference type="Proteomes" id="UP000032233">
    <property type="component" value="Unassembled WGS sequence"/>
</dbReference>
<dbReference type="PROSITE" id="PS51186">
    <property type="entry name" value="GNAT"/>
    <property type="match status" value="1"/>
</dbReference>
<accession>A0A0D2JBV3</accession>
<keyword evidence="2" id="KW-0808">Transferase</keyword>
<reference evidence="2 3" key="1">
    <citation type="submission" date="2013-11" db="EMBL/GenBank/DDBJ databases">
        <title>Metagenomic analysis of a methanogenic consortium involved in long chain n-alkane degradation.</title>
        <authorList>
            <person name="Davidova I.A."/>
            <person name="Callaghan A.V."/>
            <person name="Wawrik B."/>
            <person name="Pruitt S."/>
            <person name="Marks C."/>
            <person name="Duncan K.E."/>
            <person name="Suflita J.M."/>
        </authorList>
    </citation>
    <scope>NUCLEOTIDE SEQUENCE [LARGE SCALE GENOMIC DNA]</scope>
    <source>
        <strain evidence="2 3">SPR</strain>
    </source>
</reference>
<sequence length="166" mass="18551">MKIRPESQEDYQAIEEITRAAFKDHPYSRQTEHLIIRSLREQGDLAISLVAEEKGKVAGHIAFSKVIIGERDQSWYGMGPVSVAPLYQRQGIGSKLVRAGLQALRQIKGKGCVLVGDPLFYDRFGFKAESCLTFEHAPKENFMALCLQGELPRGEVLFHQAFAVSS</sequence>
<dbReference type="InterPro" id="IPR016181">
    <property type="entry name" value="Acyl_CoA_acyltransferase"/>
</dbReference>
<dbReference type="PANTHER" id="PTHR43617:SF2">
    <property type="entry name" value="UPF0039 PROTEIN SLL0451"/>
    <property type="match status" value="1"/>
</dbReference>
<gene>
    <name evidence="2" type="ORF">X474_02940</name>
</gene>
<evidence type="ECO:0000259" key="1">
    <source>
        <dbReference type="PROSITE" id="PS51186"/>
    </source>
</evidence>
<dbReference type="AlphaFoldDB" id="A0A0D2JBV3"/>
<dbReference type="GO" id="GO:0016747">
    <property type="term" value="F:acyltransferase activity, transferring groups other than amino-acyl groups"/>
    <property type="evidence" value="ECO:0007669"/>
    <property type="project" value="InterPro"/>
</dbReference>
<dbReference type="InterPro" id="IPR050276">
    <property type="entry name" value="MshD_Acetyltransferase"/>
</dbReference>
<proteinExistence type="predicted"/>
<dbReference type="FunCoup" id="A0A0D2JBV3">
    <property type="interactions" value="40"/>
</dbReference>
<name>A0A0D2JBV3_9BACT</name>
<dbReference type="InterPro" id="IPR000182">
    <property type="entry name" value="GNAT_dom"/>
</dbReference>
<keyword evidence="3" id="KW-1185">Reference proteome</keyword>
<dbReference type="Gene3D" id="3.40.630.30">
    <property type="match status" value="1"/>
</dbReference>
<dbReference type="PANTHER" id="PTHR43617">
    <property type="entry name" value="L-AMINO ACID N-ACETYLTRANSFERASE"/>
    <property type="match status" value="1"/>
</dbReference>
<protein>
    <submittedName>
        <fullName evidence="2">GCN5 family N-acetyltransferase</fullName>
    </submittedName>
</protein>